<feature type="transmembrane region" description="Helical" evidence="2">
    <location>
        <begin position="109"/>
        <end position="130"/>
    </location>
</feature>
<dbReference type="Gene3D" id="2.60.120.1440">
    <property type="match status" value="1"/>
</dbReference>
<organism evidence="5 6">
    <name type="scientific">Candidatus Andeanibacterium colombiense</name>
    <dbReference type="NCBI Taxonomy" id="3121345"/>
    <lineage>
        <taxon>Bacteria</taxon>
        <taxon>Pseudomonadati</taxon>
        <taxon>Pseudomonadota</taxon>
        <taxon>Alphaproteobacteria</taxon>
        <taxon>Sphingomonadales</taxon>
        <taxon>Sphingomonadaceae</taxon>
        <taxon>Candidatus Andeanibacterium</taxon>
    </lineage>
</organism>
<gene>
    <name evidence="5" type="ORF">P0Y56_09115</name>
</gene>
<dbReference type="GO" id="GO:0016989">
    <property type="term" value="F:sigma factor antagonist activity"/>
    <property type="evidence" value="ECO:0007669"/>
    <property type="project" value="TreeGrafter"/>
</dbReference>
<name>A0AAJ5X5Z4_9SPHN</name>
<dbReference type="InterPro" id="IPR006860">
    <property type="entry name" value="FecR"/>
</dbReference>
<dbReference type="PANTHER" id="PTHR30273">
    <property type="entry name" value="PERIPLASMIC SIGNAL SENSOR AND SIGMA FACTOR ACTIVATOR FECR-RELATED"/>
    <property type="match status" value="1"/>
</dbReference>
<feature type="domain" description="FecR protein" evidence="3">
    <location>
        <begin position="137"/>
        <end position="228"/>
    </location>
</feature>
<evidence type="ECO:0000313" key="6">
    <source>
        <dbReference type="Proteomes" id="UP001218362"/>
    </source>
</evidence>
<keyword evidence="2" id="KW-0472">Membrane</keyword>
<dbReference type="AlphaFoldDB" id="A0AAJ5X5Z4"/>
<dbReference type="Gene3D" id="3.55.50.30">
    <property type="match status" value="1"/>
</dbReference>
<feature type="region of interest" description="Disordered" evidence="1">
    <location>
        <begin position="1"/>
        <end position="24"/>
    </location>
</feature>
<evidence type="ECO:0000256" key="1">
    <source>
        <dbReference type="SAM" id="MobiDB-lite"/>
    </source>
</evidence>
<reference evidence="5" key="1">
    <citation type="submission" date="2023-03" db="EMBL/GenBank/DDBJ databases">
        <title>Andean soil-derived lignocellulolytic bacterial consortium as a source of novel taxa and putative plastic-active enzymes.</title>
        <authorList>
            <person name="Diaz-Garcia L."/>
            <person name="Chuvochina M."/>
            <person name="Feuerriegel G."/>
            <person name="Bunk B."/>
            <person name="Sproer C."/>
            <person name="Streit W.R."/>
            <person name="Rodriguez L.M."/>
            <person name="Overmann J."/>
            <person name="Jimenez D.J."/>
        </authorList>
    </citation>
    <scope>NUCLEOTIDE SEQUENCE</scope>
    <source>
        <strain evidence="5">MAG 26</strain>
    </source>
</reference>
<dbReference type="PANTHER" id="PTHR30273:SF2">
    <property type="entry name" value="PROTEIN FECR"/>
    <property type="match status" value="1"/>
</dbReference>
<evidence type="ECO:0000259" key="4">
    <source>
        <dbReference type="Pfam" id="PF16220"/>
    </source>
</evidence>
<dbReference type="PIRSF" id="PIRSF018266">
    <property type="entry name" value="FecR"/>
    <property type="match status" value="1"/>
</dbReference>
<protein>
    <submittedName>
        <fullName evidence="5">FecR domain-containing protein</fullName>
    </submittedName>
</protein>
<keyword evidence="2" id="KW-0812">Transmembrane</keyword>
<dbReference type="Pfam" id="PF16220">
    <property type="entry name" value="DUF4880"/>
    <property type="match status" value="1"/>
</dbReference>
<dbReference type="InterPro" id="IPR012373">
    <property type="entry name" value="Ferrdict_sens_TM"/>
</dbReference>
<accession>A0AAJ5X5Z4</accession>
<keyword evidence="2" id="KW-1133">Transmembrane helix</keyword>
<evidence type="ECO:0000313" key="5">
    <source>
        <dbReference type="EMBL" id="WEK45197.1"/>
    </source>
</evidence>
<feature type="domain" description="FecR N-terminal" evidence="4">
    <location>
        <begin position="31"/>
        <end position="71"/>
    </location>
</feature>
<dbReference type="KEGG" id="acob:P0Y56_09115"/>
<feature type="compositionally biased region" description="Basic and acidic residues" evidence="1">
    <location>
        <begin position="14"/>
        <end position="24"/>
    </location>
</feature>
<dbReference type="Proteomes" id="UP001218362">
    <property type="component" value="Chromosome"/>
</dbReference>
<evidence type="ECO:0000259" key="3">
    <source>
        <dbReference type="Pfam" id="PF04773"/>
    </source>
</evidence>
<dbReference type="Pfam" id="PF04773">
    <property type="entry name" value="FecR"/>
    <property type="match status" value="1"/>
</dbReference>
<proteinExistence type="predicted"/>
<dbReference type="InterPro" id="IPR032623">
    <property type="entry name" value="FecR_N"/>
</dbReference>
<sequence length="341" mass="38243">MNEMDDFGAGPGPDEWRDGPERFEPTRAQYEAATEWLVRLRETEQSTNRAFEEWKAKDPAHEFAFAEAEAMFAASARPSQDAAQHYHRHWRPLWRPYWRQVRRQRMWRYAGLAIAASLVLFLALPMFAALRYLGADAATGAGETRVLRLADGSRVTLNSASAIDLDLTPTHRHVRLIGGEAYFEVAKDPAHPFTVDAGNAAVRVLGTRFNIRMDGDQSVVSVTEGRVRTAAARRPDGAIVLTAGQEALVSARGVQRRAMNAFVASAWRRHEIAFQQAPLRAVVDELDRYRRAPIYIANQALVNHRVTGIFATDDPEEAVRILKENLGFESVTLPTGQTFLY</sequence>
<dbReference type="EMBL" id="CP119316">
    <property type="protein sequence ID" value="WEK45197.1"/>
    <property type="molecule type" value="Genomic_DNA"/>
</dbReference>
<evidence type="ECO:0000256" key="2">
    <source>
        <dbReference type="SAM" id="Phobius"/>
    </source>
</evidence>